<dbReference type="STRING" id="860235.AOZ06_43935"/>
<dbReference type="Gene3D" id="1.10.10.60">
    <property type="entry name" value="Homeodomain-like"/>
    <property type="match status" value="1"/>
</dbReference>
<keyword evidence="2" id="KW-0238">DNA-binding</keyword>
<dbReference type="KEGG" id="kphy:AOZ06_43935"/>
<dbReference type="Proteomes" id="UP000063699">
    <property type="component" value="Chromosome"/>
</dbReference>
<feature type="domain" description="HTH araC/xylS-type" evidence="4">
    <location>
        <begin position="163"/>
        <end position="264"/>
    </location>
</feature>
<dbReference type="PANTHER" id="PTHR46796:SF15">
    <property type="entry name" value="BLL1074 PROTEIN"/>
    <property type="match status" value="1"/>
</dbReference>
<dbReference type="SUPFAM" id="SSF46689">
    <property type="entry name" value="Homeodomain-like"/>
    <property type="match status" value="1"/>
</dbReference>
<dbReference type="AlphaFoldDB" id="A0A0N9ICF4"/>
<proteinExistence type="predicted"/>
<protein>
    <recommendedName>
        <fullName evidence="4">HTH araC/xylS-type domain-containing protein</fullName>
    </recommendedName>
</protein>
<name>A0A0N9ICF4_9PSEU</name>
<gene>
    <name evidence="5" type="ORF">AOZ06_43935</name>
</gene>
<dbReference type="InterPro" id="IPR009057">
    <property type="entry name" value="Homeodomain-like_sf"/>
</dbReference>
<dbReference type="GO" id="GO:0003700">
    <property type="term" value="F:DNA-binding transcription factor activity"/>
    <property type="evidence" value="ECO:0007669"/>
    <property type="project" value="InterPro"/>
</dbReference>
<dbReference type="PROSITE" id="PS01124">
    <property type="entry name" value="HTH_ARAC_FAMILY_2"/>
    <property type="match status" value="1"/>
</dbReference>
<evidence type="ECO:0000256" key="3">
    <source>
        <dbReference type="ARBA" id="ARBA00023163"/>
    </source>
</evidence>
<dbReference type="OrthoDB" id="2559672at2"/>
<dbReference type="InterPro" id="IPR018060">
    <property type="entry name" value="HTH_AraC"/>
</dbReference>
<dbReference type="EMBL" id="CP012752">
    <property type="protein sequence ID" value="ALG12888.1"/>
    <property type="molecule type" value="Genomic_DNA"/>
</dbReference>
<evidence type="ECO:0000256" key="1">
    <source>
        <dbReference type="ARBA" id="ARBA00023015"/>
    </source>
</evidence>
<reference evidence="5 6" key="1">
    <citation type="submission" date="2015-07" db="EMBL/GenBank/DDBJ databases">
        <title>Genome sequencing of Kibdelosporangium phytohabitans.</title>
        <authorList>
            <person name="Qin S."/>
            <person name="Xing K."/>
        </authorList>
    </citation>
    <scope>NUCLEOTIDE SEQUENCE [LARGE SCALE GENOMIC DNA]</scope>
    <source>
        <strain evidence="5 6">KLBMP1111</strain>
    </source>
</reference>
<dbReference type="GO" id="GO:0043565">
    <property type="term" value="F:sequence-specific DNA binding"/>
    <property type="evidence" value="ECO:0007669"/>
    <property type="project" value="InterPro"/>
</dbReference>
<keyword evidence="6" id="KW-1185">Reference proteome</keyword>
<organism evidence="5 6">
    <name type="scientific">Kibdelosporangium phytohabitans</name>
    <dbReference type="NCBI Taxonomy" id="860235"/>
    <lineage>
        <taxon>Bacteria</taxon>
        <taxon>Bacillati</taxon>
        <taxon>Actinomycetota</taxon>
        <taxon>Actinomycetes</taxon>
        <taxon>Pseudonocardiales</taxon>
        <taxon>Pseudonocardiaceae</taxon>
        <taxon>Kibdelosporangium</taxon>
    </lineage>
</organism>
<dbReference type="Pfam" id="PF12833">
    <property type="entry name" value="HTH_18"/>
    <property type="match status" value="1"/>
</dbReference>
<evidence type="ECO:0000259" key="4">
    <source>
        <dbReference type="PROSITE" id="PS01124"/>
    </source>
</evidence>
<evidence type="ECO:0000256" key="2">
    <source>
        <dbReference type="ARBA" id="ARBA00023125"/>
    </source>
</evidence>
<keyword evidence="3" id="KW-0804">Transcription</keyword>
<accession>A0A0N9ICF4</accession>
<evidence type="ECO:0000313" key="5">
    <source>
        <dbReference type="EMBL" id="ALG12888.1"/>
    </source>
</evidence>
<evidence type="ECO:0000313" key="6">
    <source>
        <dbReference type="Proteomes" id="UP000063699"/>
    </source>
</evidence>
<keyword evidence="1" id="KW-0805">Transcription regulation</keyword>
<dbReference type="InterPro" id="IPR050204">
    <property type="entry name" value="AraC_XylS_family_regulators"/>
</dbReference>
<sequence length="272" mass="29959">MRVLRSCSETGWWEMAAQQPAAPLRGVVRKYVGYRENSLVPVRRREIPTGDVALIMSFGPRIEVVGGSEHGSFVAAVEDSWTDTEYAGEQYGFEIMISPLGASRLLGLPLHELAGAVVELDDVLGRKAKLLIEQLAGLPDWPSRFALADRVLPRWLAGGRPPLPLVEYAYQRIAASEGRIPIGTLVDEIGCSRRYLLTQFRAHVGVPPKSLARVLRCRHAMRLLTAGDLPIAAIAQECGYYDHSHLDRDFKLITGVVPARIPFFLADLPAPA</sequence>
<dbReference type="RefSeq" id="WP_054294779.1">
    <property type="nucleotide sequence ID" value="NZ_CP012752.1"/>
</dbReference>
<dbReference type="PANTHER" id="PTHR46796">
    <property type="entry name" value="HTH-TYPE TRANSCRIPTIONAL ACTIVATOR RHAS-RELATED"/>
    <property type="match status" value="1"/>
</dbReference>
<dbReference type="SMART" id="SM00342">
    <property type="entry name" value="HTH_ARAC"/>
    <property type="match status" value="1"/>
</dbReference>